<evidence type="ECO:0000259" key="8">
    <source>
        <dbReference type="PROSITE" id="PS50850"/>
    </source>
</evidence>
<dbReference type="Proteomes" id="UP000394068">
    <property type="component" value="Unassembled WGS sequence"/>
</dbReference>
<evidence type="ECO:0000256" key="1">
    <source>
        <dbReference type="ARBA" id="ARBA00004651"/>
    </source>
</evidence>
<comment type="subcellular location">
    <subcellularLocation>
        <location evidence="1">Cell membrane</location>
        <topology evidence="1">Multi-pass membrane protein</topology>
    </subcellularLocation>
</comment>
<evidence type="ECO:0000256" key="5">
    <source>
        <dbReference type="ARBA" id="ARBA00022989"/>
    </source>
</evidence>
<dbReference type="GO" id="GO:0005886">
    <property type="term" value="C:plasma membrane"/>
    <property type="evidence" value="ECO:0007669"/>
    <property type="project" value="UniProtKB-SubCell"/>
</dbReference>
<feature type="transmembrane region" description="Helical" evidence="7">
    <location>
        <begin position="98"/>
        <end position="120"/>
    </location>
</feature>
<dbReference type="InterPro" id="IPR020846">
    <property type="entry name" value="MFS_dom"/>
</dbReference>
<gene>
    <name evidence="9" type="primary">ydiM</name>
    <name evidence="9" type="ORF">NCTC5386_00504</name>
</gene>
<dbReference type="PANTHER" id="PTHR23514:SF3">
    <property type="entry name" value="BYPASS OF STOP CODON PROTEIN 6"/>
    <property type="match status" value="1"/>
</dbReference>
<dbReference type="InterPro" id="IPR051788">
    <property type="entry name" value="MFS_Transporter"/>
</dbReference>
<dbReference type="GO" id="GO:0022857">
    <property type="term" value="F:transmembrane transporter activity"/>
    <property type="evidence" value="ECO:0007669"/>
    <property type="project" value="InterPro"/>
</dbReference>
<evidence type="ECO:0000256" key="7">
    <source>
        <dbReference type="SAM" id="Phobius"/>
    </source>
</evidence>
<feature type="transmembrane region" description="Helical" evidence="7">
    <location>
        <begin position="310"/>
        <end position="334"/>
    </location>
</feature>
<dbReference type="EMBL" id="CABEHT010000001">
    <property type="protein sequence ID" value="VTS12673.1"/>
    <property type="molecule type" value="Genomic_DNA"/>
</dbReference>
<dbReference type="Pfam" id="PF07690">
    <property type="entry name" value="MFS_1"/>
    <property type="match status" value="2"/>
</dbReference>
<evidence type="ECO:0000313" key="9">
    <source>
        <dbReference type="EMBL" id="VTS12673.1"/>
    </source>
</evidence>
<feature type="transmembrane region" description="Helical" evidence="7">
    <location>
        <begin position="132"/>
        <end position="155"/>
    </location>
</feature>
<dbReference type="Gene3D" id="1.20.1250.20">
    <property type="entry name" value="MFS general substrate transporter like domains"/>
    <property type="match status" value="2"/>
</dbReference>
<feature type="transmembrane region" description="Helical" evidence="7">
    <location>
        <begin position="215"/>
        <end position="239"/>
    </location>
</feature>
<proteinExistence type="inferred from homology"/>
<feature type="transmembrane region" description="Helical" evidence="7">
    <location>
        <begin position="259"/>
        <end position="277"/>
    </location>
</feature>
<feature type="transmembrane region" description="Helical" evidence="7">
    <location>
        <begin position="161"/>
        <end position="181"/>
    </location>
</feature>
<dbReference type="InterPro" id="IPR036259">
    <property type="entry name" value="MFS_trans_sf"/>
</dbReference>
<feature type="transmembrane region" description="Helical" evidence="7">
    <location>
        <begin position="12"/>
        <end position="32"/>
    </location>
</feature>
<dbReference type="InterPro" id="IPR011701">
    <property type="entry name" value="MFS"/>
</dbReference>
<dbReference type="PROSITE" id="PS50850">
    <property type="entry name" value="MFS"/>
    <property type="match status" value="1"/>
</dbReference>
<feature type="transmembrane region" description="Helical" evidence="7">
    <location>
        <begin position="44"/>
        <end position="65"/>
    </location>
</feature>
<accession>A0A4U9XHN9</accession>
<evidence type="ECO:0000256" key="3">
    <source>
        <dbReference type="ARBA" id="ARBA00022448"/>
    </source>
</evidence>
<feature type="transmembrane region" description="Helical" evidence="7">
    <location>
        <begin position="373"/>
        <end position="394"/>
    </location>
</feature>
<dbReference type="PANTHER" id="PTHR23514">
    <property type="entry name" value="BYPASS OF STOP CODON PROTEIN 6"/>
    <property type="match status" value="1"/>
</dbReference>
<evidence type="ECO:0000313" key="10">
    <source>
        <dbReference type="Proteomes" id="UP000394068"/>
    </source>
</evidence>
<organism evidence="9 10">
    <name type="scientific">Streptococcus pseudoporcinus</name>
    <dbReference type="NCBI Taxonomy" id="361101"/>
    <lineage>
        <taxon>Bacteria</taxon>
        <taxon>Bacillati</taxon>
        <taxon>Bacillota</taxon>
        <taxon>Bacilli</taxon>
        <taxon>Lactobacillales</taxon>
        <taxon>Streptococcaceae</taxon>
        <taxon>Streptococcus</taxon>
    </lineage>
</organism>
<name>A0A4U9XHN9_9STRE</name>
<protein>
    <submittedName>
        <fullName evidence="9">Major facilitator superfamily protein</fullName>
    </submittedName>
</protein>
<keyword evidence="5 7" id="KW-1133">Transmembrane helix</keyword>
<dbReference type="PROSITE" id="PS00216">
    <property type="entry name" value="SUGAR_TRANSPORT_1"/>
    <property type="match status" value="1"/>
</dbReference>
<sequence>MKNKYVPTMGALYINYIFQGIATILISQNMTILEGKWQASLSQITLVISAIGLGRVLSVTIAGLISDALGRRNAVLLGVLAYIIFYLGLVFADNYRIAFVFAIFAGIGNSFLDTATYPVVVEAFEEYASNSALSVLNKAFISMGQFLLPLITSFLLRHHFYFGWSFIASALFLVINAFFILRSPFPKSQKNQVIEVNVENELSTERKLSWRRPNFAIEGSCLLIFSLVSVSLFNIFIIWIPSFAESVVGIAKTDSLMFVSLYSIFSFVSVFVTSVIIKHGVHVIPFMIFCTSISALAIIGMLVMPNIYSLVFATFCIGFFAAGGIWQLGLATLLDFFPQRRGLVTSYYSLATSVSVMGSPYITGILAEKRIALVFYLVAALAVLGSIVLLIVAYRYKKVFLSETNLISIH</sequence>
<feature type="domain" description="Major facilitator superfamily (MFS) profile" evidence="8">
    <location>
        <begin position="8"/>
        <end position="397"/>
    </location>
</feature>
<feature type="transmembrane region" description="Helical" evidence="7">
    <location>
        <begin position="284"/>
        <end position="304"/>
    </location>
</feature>
<evidence type="ECO:0000256" key="4">
    <source>
        <dbReference type="ARBA" id="ARBA00022692"/>
    </source>
</evidence>
<dbReference type="RefSeq" id="WP_077322861.1">
    <property type="nucleotide sequence ID" value="NZ_CABEHT010000001.1"/>
</dbReference>
<feature type="transmembrane region" description="Helical" evidence="7">
    <location>
        <begin position="346"/>
        <end position="367"/>
    </location>
</feature>
<reference evidence="9 10" key="1">
    <citation type="submission" date="2019-05" db="EMBL/GenBank/DDBJ databases">
        <authorList>
            <consortium name="Pathogen Informatics"/>
        </authorList>
    </citation>
    <scope>NUCLEOTIDE SEQUENCE [LARGE SCALE GENOMIC DNA]</scope>
    <source>
        <strain evidence="9 10">NCTC5386</strain>
    </source>
</reference>
<keyword evidence="3" id="KW-0813">Transport</keyword>
<keyword evidence="6 7" id="KW-0472">Membrane</keyword>
<evidence type="ECO:0000256" key="6">
    <source>
        <dbReference type="ARBA" id="ARBA00023136"/>
    </source>
</evidence>
<evidence type="ECO:0000256" key="2">
    <source>
        <dbReference type="ARBA" id="ARBA00008335"/>
    </source>
</evidence>
<comment type="similarity">
    <text evidence="2">Belongs to the major facilitator superfamily.</text>
</comment>
<feature type="transmembrane region" description="Helical" evidence="7">
    <location>
        <begin position="74"/>
        <end position="92"/>
    </location>
</feature>
<dbReference type="InterPro" id="IPR005829">
    <property type="entry name" value="Sugar_transporter_CS"/>
</dbReference>
<keyword evidence="4 7" id="KW-0812">Transmembrane</keyword>
<dbReference type="AlphaFoldDB" id="A0A4U9XHN9"/>
<dbReference type="SUPFAM" id="SSF103473">
    <property type="entry name" value="MFS general substrate transporter"/>
    <property type="match status" value="1"/>
</dbReference>